<evidence type="ECO:0000256" key="10">
    <source>
        <dbReference type="PROSITE-ProRule" id="PRU01006"/>
    </source>
</evidence>
<keyword evidence="8" id="KW-0808">Transferase</keyword>
<dbReference type="RefSeq" id="XP_024722685.1">
    <property type="nucleotide sequence ID" value="XM_024869195.1"/>
</dbReference>
<evidence type="ECO:0000256" key="1">
    <source>
        <dbReference type="ARBA" id="ARBA00004184"/>
    </source>
</evidence>
<dbReference type="GO" id="GO:0030674">
    <property type="term" value="F:protein-macromolecule adaptor activity"/>
    <property type="evidence" value="ECO:0007669"/>
    <property type="project" value="TreeGrafter"/>
</dbReference>
<dbReference type="GO" id="GO:0006904">
    <property type="term" value="P:vesicle docking involved in exocytosis"/>
    <property type="evidence" value="ECO:0007669"/>
    <property type="project" value="TreeGrafter"/>
</dbReference>
<evidence type="ECO:0000256" key="4">
    <source>
        <dbReference type="ARBA" id="ARBA00022771"/>
    </source>
</evidence>
<evidence type="ECO:0000259" key="12">
    <source>
        <dbReference type="Pfam" id="PF23341"/>
    </source>
</evidence>
<dbReference type="InterPro" id="IPR057307">
    <property type="entry name" value="PEP5_VPS11_N"/>
</dbReference>
<dbReference type="PROSITE" id="PS50236">
    <property type="entry name" value="CHCR"/>
    <property type="match status" value="1"/>
</dbReference>
<dbReference type="Gene3D" id="1.25.40.10">
    <property type="entry name" value="Tetratricopeptide repeat domain"/>
    <property type="match status" value="1"/>
</dbReference>
<proteinExistence type="inferred from homology"/>
<dbReference type="CDD" id="cd16688">
    <property type="entry name" value="RING-H2_Vps11"/>
    <property type="match status" value="1"/>
</dbReference>
<evidence type="ECO:0000256" key="6">
    <source>
        <dbReference type="ARBA" id="ARBA00022927"/>
    </source>
</evidence>
<feature type="domain" description="PEP5/VPS11 N-terminal" evidence="12">
    <location>
        <begin position="6"/>
        <end position="348"/>
    </location>
</feature>
<gene>
    <name evidence="13" type="ORF">M430DRAFT_65687</name>
</gene>
<dbReference type="EC" id="2.3.2.27" evidence="8"/>
<dbReference type="InterPro" id="IPR019734">
    <property type="entry name" value="TPR_rpt"/>
</dbReference>
<evidence type="ECO:0000259" key="11">
    <source>
        <dbReference type="Pfam" id="PF12451"/>
    </source>
</evidence>
<reference evidence="13 14" key="1">
    <citation type="journal article" date="2018" name="New Phytol.">
        <title>Comparative genomics and transcriptomics depict ericoid mycorrhizal fungi as versatile saprotrophs and plant mutualists.</title>
        <authorList>
            <person name="Martino E."/>
            <person name="Morin E."/>
            <person name="Grelet G.A."/>
            <person name="Kuo A."/>
            <person name="Kohler A."/>
            <person name="Daghino S."/>
            <person name="Barry K.W."/>
            <person name="Cichocki N."/>
            <person name="Clum A."/>
            <person name="Dockter R.B."/>
            <person name="Hainaut M."/>
            <person name="Kuo R.C."/>
            <person name="LaButti K."/>
            <person name="Lindahl B.D."/>
            <person name="Lindquist E.A."/>
            <person name="Lipzen A."/>
            <person name="Khouja H.R."/>
            <person name="Magnuson J."/>
            <person name="Murat C."/>
            <person name="Ohm R.A."/>
            <person name="Singer S.W."/>
            <person name="Spatafora J.W."/>
            <person name="Wang M."/>
            <person name="Veneault-Fourrey C."/>
            <person name="Henrissat B."/>
            <person name="Grigoriev I.V."/>
            <person name="Martin F.M."/>
            <person name="Perotto S."/>
        </authorList>
    </citation>
    <scope>NUCLEOTIDE SEQUENCE [LARGE SCALE GENOMIC DNA]</scope>
    <source>
        <strain evidence="13 14">ATCC 22711</strain>
    </source>
</reference>
<dbReference type="InParanoid" id="A0A2T3B700"/>
<evidence type="ECO:0000256" key="2">
    <source>
        <dbReference type="ARBA" id="ARBA00022448"/>
    </source>
</evidence>
<dbReference type="Pfam" id="PF12451">
    <property type="entry name" value="VPS11_C"/>
    <property type="match status" value="1"/>
</dbReference>
<dbReference type="OrthoDB" id="26184at2759"/>
<keyword evidence="8" id="KW-0833">Ubl conjugation pathway</keyword>
<dbReference type="InterPro" id="IPR057308">
    <property type="entry name" value="CHCR_PEP5_VPS11"/>
</dbReference>
<protein>
    <recommendedName>
        <fullName evidence="8">E3 ubiquitin-protein ligase PEP5</fullName>
        <ecNumber evidence="8">2.3.2.27</ecNumber>
    </recommendedName>
</protein>
<dbReference type="GO" id="GO:0061630">
    <property type="term" value="F:ubiquitin protein ligase activity"/>
    <property type="evidence" value="ECO:0007669"/>
    <property type="project" value="UniProtKB-EC"/>
</dbReference>
<dbReference type="AlphaFoldDB" id="A0A2T3B700"/>
<dbReference type="STRING" id="857342.A0A2T3B700"/>
<dbReference type="InterPro" id="IPR000547">
    <property type="entry name" value="Clathrin_H-chain/VPS_repeat"/>
</dbReference>
<dbReference type="InterPro" id="IPR036322">
    <property type="entry name" value="WD40_repeat_dom_sf"/>
</dbReference>
<comment type="subunit">
    <text evidence="8">Component of the homotypic vacuole fusion and vacuole protein sorting (HOPS) complex. Component of the class C core vacuole/endosome tethering (CORVET) complex.</text>
</comment>
<evidence type="ECO:0000256" key="5">
    <source>
        <dbReference type="ARBA" id="ARBA00022833"/>
    </source>
</evidence>
<keyword evidence="2 8" id="KW-0813">Transport</keyword>
<keyword evidence="8" id="KW-0926">Vacuole</keyword>
<evidence type="ECO:0000256" key="8">
    <source>
        <dbReference type="PIRNR" id="PIRNR007860"/>
    </source>
</evidence>
<dbReference type="GO" id="GO:0000329">
    <property type="term" value="C:fungal-type vacuole membrane"/>
    <property type="evidence" value="ECO:0007669"/>
    <property type="project" value="UniProtKB-UniRule"/>
</dbReference>
<evidence type="ECO:0000313" key="13">
    <source>
        <dbReference type="EMBL" id="PSS22530.1"/>
    </source>
</evidence>
<evidence type="ECO:0000256" key="3">
    <source>
        <dbReference type="ARBA" id="ARBA00022723"/>
    </source>
</evidence>
<dbReference type="InterPro" id="IPR016024">
    <property type="entry name" value="ARM-type_fold"/>
</dbReference>
<feature type="domain" description="Vacuolar protein sorting protein 11 C-terminal" evidence="11">
    <location>
        <begin position="925"/>
        <end position="969"/>
    </location>
</feature>
<dbReference type="InterPro" id="IPR024763">
    <property type="entry name" value="VPS11_C"/>
</dbReference>
<dbReference type="GO" id="GO:0007032">
    <property type="term" value="P:endosome organization"/>
    <property type="evidence" value="ECO:0007669"/>
    <property type="project" value="TreeGrafter"/>
</dbReference>
<dbReference type="InterPro" id="IPR015943">
    <property type="entry name" value="WD40/YVTN_repeat-like_dom_sf"/>
</dbReference>
<dbReference type="EMBL" id="KZ679009">
    <property type="protein sequence ID" value="PSS22530.1"/>
    <property type="molecule type" value="Genomic_DNA"/>
</dbReference>
<keyword evidence="6 8" id="KW-0653">Protein transport</keyword>
<dbReference type="GO" id="GO:0048284">
    <property type="term" value="P:organelle fusion"/>
    <property type="evidence" value="ECO:0007669"/>
    <property type="project" value="TreeGrafter"/>
</dbReference>
<evidence type="ECO:0000313" key="14">
    <source>
        <dbReference type="Proteomes" id="UP000241818"/>
    </source>
</evidence>
<dbReference type="InterPro" id="IPR011990">
    <property type="entry name" value="TPR-like_helical_dom_sf"/>
</dbReference>
<keyword evidence="14" id="KW-1185">Reference proteome</keyword>
<dbReference type="Pfam" id="PF23356">
    <property type="entry name" value="TPR_PEP5_VPS11"/>
    <property type="match status" value="2"/>
</dbReference>
<dbReference type="InterPro" id="IPR016528">
    <property type="entry name" value="VPS11"/>
</dbReference>
<evidence type="ECO:0000256" key="7">
    <source>
        <dbReference type="ARBA" id="ARBA00023136"/>
    </source>
</evidence>
<comment type="similarity">
    <text evidence="8">Belongs to the VPS11 family.</text>
</comment>
<name>A0A2T3B700_AMORE</name>
<dbReference type="GO" id="GO:0008270">
    <property type="term" value="F:zinc ion binding"/>
    <property type="evidence" value="ECO:0007669"/>
    <property type="project" value="UniProtKB-KW"/>
</dbReference>
<keyword evidence="3" id="KW-0479">Metal-binding</keyword>
<dbReference type="GO" id="GO:0033263">
    <property type="term" value="C:CORVET complex"/>
    <property type="evidence" value="ECO:0007669"/>
    <property type="project" value="UniProtKB-UniRule"/>
</dbReference>
<comment type="subcellular location">
    <subcellularLocation>
        <location evidence="1">Endomembrane system</location>
        <topology evidence="1">Peripheral membrane protein</topology>
    </subcellularLocation>
    <subcellularLocation>
        <location evidence="8">Vacuole membrane</location>
        <topology evidence="8">Peripheral membrane protein</topology>
        <orientation evidence="8">Cytoplasmic side</orientation>
    </subcellularLocation>
</comment>
<dbReference type="FunCoup" id="A0A2T3B700">
    <property type="interactions" value="574"/>
</dbReference>
<evidence type="ECO:0000256" key="9">
    <source>
        <dbReference type="PROSITE-ProRule" id="PRU00339"/>
    </source>
</evidence>
<dbReference type="FunFam" id="1.25.40.10:FF:000440">
    <property type="entry name" value="E3 ubiquitin-protein ligase PEP5"/>
    <property type="match status" value="1"/>
</dbReference>
<dbReference type="Proteomes" id="UP000241818">
    <property type="component" value="Unassembled WGS sequence"/>
</dbReference>
<accession>A0A2T3B700</accession>
<dbReference type="GO" id="GO:0030897">
    <property type="term" value="C:HOPS complex"/>
    <property type="evidence" value="ECO:0007669"/>
    <property type="project" value="UniProtKB-UniRule"/>
</dbReference>
<keyword evidence="4" id="KW-0863">Zinc-finger</keyword>
<dbReference type="SUPFAM" id="SSF50978">
    <property type="entry name" value="WD40 repeat-like"/>
    <property type="match status" value="1"/>
</dbReference>
<dbReference type="GO" id="GO:0006886">
    <property type="term" value="P:intracellular protein transport"/>
    <property type="evidence" value="ECO:0007669"/>
    <property type="project" value="UniProtKB-UniRule"/>
</dbReference>
<keyword evidence="5" id="KW-0862">Zinc</keyword>
<dbReference type="PANTHER" id="PTHR23323">
    <property type="entry name" value="VACUOLAR PROTEIN SORTING-ASSOCIATED PROTEIN"/>
    <property type="match status" value="1"/>
</dbReference>
<dbReference type="GO" id="GO:0007033">
    <property type="term" value="P:vacuole organization"/>
    <property type="evidence" value="ECO:0007669"/>
    <property type="project" value="TreeGrafter"/>
</dbReference>
<comment type="catalytic activity">
    <reaction evidence="8">
        <text>S-ubiquitinyl-[E2 ubiquitin-conjugating enzyme]-L-cysteine + [acceptor protein]-L-lysine = [E2 ubiquitin-conjugating enzyme]-L-cysteine + N(6)-ubiquitinyl-[acceptor protein]-L-lysine.</text>
        <dbReference type="EC" id="2.3.2.27"/>
    </reaction>
</comment>
<keyword evidence="7 8" id="KW-0472">Membrane</keyword>
<dbReference type="Pfam" id="PF23341">
    <property type="entry name" value="PEP5_VPS11_N"/>
    <property type="match status" value="1"/>
</dbReference>
<dbReference type="SUPFAM" id="SSF48371">
    <property type="entry name" value="ARM repeat"/>
    <property type="match status" value="1"/>
</dbReference>
<keyword evidence="9" id="KW-0802">TPR repeat</keyword>
<dbReference type="PROSITE" id="PS50005">
    <property type="entry name" value="TPR"/>
    <property type="match status" value="1"/>
</dbReference>
<dbReference type="Gene3D" id="2.130.10.10">
    <property type="entry name" value="YVTN repeat-like/Quinoprotein amine dehydrogenase"/>
    <property type="match status" value="1"/>
</dbReference>
<dbReference type="PIRSF" id="PIRSF007860">
    <property type="entry name" value="VPS11"/>
    <property type="match status" value="1"/>
</dbReference>
<sequence length="974" mass="108953">MALNSWKTFDFFEVSQVKPPDEEGKSFESNEISCVCSGSGNLFLGSYNGIVRILSSSFKVVRSFQAHDTGSITHMKQVEGTSLLVTIAEDMPNEPVLKVWALDKPVKKTGLPTCQSTLSISNGRKPFPISAFTALDDLSQLAVGFANGSVTIIRGDLVHDRGAKQRIVHESEEPVTGVEFRVDSRLTTLFVATTARILKLVISGRGQGQPARTVEDAGCGIGCMTVDDRNGDIVVARDDAIYYYGVDGRGPCVGCDGPKSLVAIYEDYVALVSPPATNTSSAKPSTLRQFGGAQADEIFNTSTFTLLDTDLKFVAHSESMVSQVKTMFTIWGDLFTLTQDGKIFRYHEKPLQQRLEILYQRNLFLPAINLAQKSGMDAQQQNAIFRRYGDSLYQKGEYDNAMQQYLKAIDNTEPSQVIRKYLDTQRIHNLIEYLEELHEHHKATADHTTLLLNCYAKLKDIDKLEKFIKSPGDLKFDLDTAISMCRQGGYYEQAAYLATKHDEHELVVDILIEDSKKYGEALQYIWRLEPETAYSNLMKYARVLLENCPKEATQLFVDYFTGHYRPKKDAVTEPAAQQPAYGAGAVNAVQNLRDLLPLPYMNTSAVTSPPAQGNVVPTLSDSQVAENADNISAPQYTPPQPRTAFSSFVDHPDEFIVFLEACLNEKDLKERDKIDLYTTLFEMYLHKSNEKKGANREEWEAKAKSLIEDKNIPIDTSNVLLLSHLSDFRDGTILVREQAGLRFDIFRSYTSAKDTRGAIKALRKYGPEEPQLYPAALAYFTSDPRILEEAGSELDAVLKKIDEDGLMAPLQVIQTLSTNAVATMGMVKSYLQQTIERERKEIASNRRLIASYRTETLDKRQEISDLNTKPQTFNATRCSACGGQLYPPIVHFLCKHSYHQTQCLNVQVDEDGNVDGDCPKCRKDNDTIRAIRRAQDETADRHDLFLDALGRSNDKFGTISEFFGRGVMDVPAID</sequence>
<feature type="repeat" description="TPR" evidence="9">
    <location>
        <begin position="382"/>
        <end position="415"/>
    </location>
</feature>
<organism evidence="13 14">
    <name type="scientific">Amorphotheca resinae ATCC 22711</name>
    <dbReference type="NCBI Taxonomy" id="857342"/>
    <lineage>
        <taxon>Eukaryota</taxon>
        <taxon>Fungi</taxon>
        <taxon>Dikarya</taxon>
        <taxon>Ascomycota</taxon>
        <taxon>Pezizomycotina</taxon>
        <taxon>Leotiomycetes</taxon>
        <taxon>Helotiales</taxon>
        <taxon>Amorphothecaceae</taxon>
        <taxon>Amorphotheca</taxon>
    </lineage>
</organism>
<feature type="repeat" description="CHCR" evidence="10">
    <location>
        <begin position="405"/>
        <end position="550"/>
    </location>
</feature>
<dbReference type="PANTHER" id="PTHR23323:SF24">
    <property type="entry name" value="VACUOLAR PROTEIN SORTING-ASSOCIATED PROTEIN 11 HOMOLOG"/>
    <property type="match status" value="1"/>
</dbReference>
<dbReference type="GeneID" id="36577276"/>